<dbReference type="AlphaFoldDB" id="M1E8P5"/>
<evidence type="ECO:0000313" key="4">
    <source>
        <dbReference type="Proteomes" id="UP000011765"/>
    </source>
</evidence>
<gene>
    <name evidence="3" type="ORF">Thena_0970</name>
</gene>
<feature type="transmembrane region" description="Helical" evidence="1">
    <location>
        <begin position="12"/>
        <end position="31"/>
    </location>
</feature>
<dbReference type="Pfam" id="PF15711">
    <property type="entry name" value="ILEI"/>
    <property type="match status" value="1"/>
</dbReference>
<dbReference type="KEGG" id="tnr:Thena_0970"/>
<evidence type="ECO:0000256" key="1">
    <source>
        <dbReference type="SAM" id="Phobius"/>
    </source>
</evidence>
<dbReference type="EMBL" id="CP002690">
    <property type="protein sequence ID" value="AEE14599.1"/>
    <property type="molecule type" value="Genomic_DNA"/>
</dbReference>
<dbReference type="RefSeq" id="WP_013756322.1">
    <property type="nucleotide sequence ID" value="NC_015499.1"/>
</dbReference>
<keyword evidence="1" id="KW-0812">Transmembrane</keyword>
<dbReference type="STRING" id="747365.Thena_0970"/>
<organism evidence="3 4">
    <name type="scientific">Thermodesulfobium narugense DSM 14796</name>
    <dbReference type="NCBI Taxonomy" id="747365"/>
    <lineage>
        <taxon>Bacteria</taxon>
        <taxon>Pseudomonadati</taxon>
        <taxon>Thermodesulfobiota</taxon>
        <taxon>Thermodesulfobiia</taxon>
        <taxon>Thermodesulfobiales</taxon>
        <taxon>Thermodesulfobiaceae</taxon>
        <taxon>Thermodesulfobium</taxon>
    </lineage>
</organism>
<reference evidence="3 4" key="1">
    <citation type="submission" date="2011-04" db="EMBL/GenBank/DDBJ databases">
        <title>The complete genome of Thermodesulfobium narugense DSM 14796.</title>
        <authorList>
            <consortium name="US DOE Joint Genome Institute (JGI-PGF)"/>
            <person name="Lucas S."/>
            <person name="Han J."/>
            <person name="Lapidus A."/>
            <person name="Bruce D."/>
            <person name="Goodwin L."/>
            <person name="Pitluck S."/>
            <person name="Peters L."/>
            <person name="Kyrpides N."/>
            <person name="Mavromatis K."/>
            <person name="Pagani I."/>
            <person name="Ivanova N."/>
            <person name="Ovchinnikova G."/>
            <person name="Zhang X."/>
            <person name="Saunders L."/>
            <person name="Detter J.C."/>
            <person name="Tapia R."/>
            <person name="Han C."/>
            <person name="Land M."/>
            <person name="Hauser L."/>
            <person name="Markowitz V."/>
            <person name="Cheng J.-F."/>
            <person name="Hugenholtz P."/>
            <person name="Woyke T."/>
            <person name="Wu D."/>
            <person name="Spring S."/>
            <person name="Schroeder M."/>
            <person name="Brambilla E."/>
            <person name="Klenk H.-P."/>
            <person name="Eisen J.A."/>
        </authorList>
    </citation>
    <scope>NUCLEOTIDE SEQUENCE [LARGE SCALE GENOMIC DNA]</scope>
    <source>
        <strain evidence="3 4">DSM 14796</strain>
    </source>
</reference>
<dbReference type="Proteomes" id="UP000011765">
    <property type="component" value="Chromosome"/>
</dbReference>
<feature type="domain" description="ILEI/PANDER" evidence="2">
    <location>
        <begin position="192"/>
        <end position="276"/>
    </location>
</feature>
<keyword evidence="4" id="KW-1185">Reference proteome</keyword>
<protein>
    <recommendedName>
        <fullName evidence="2">ILEI/PANDER domain-containing protein</fullName>
    </recommendedName>
</protein>
<keyword evidence="1" id="KW-1133">Transmembrane helix</keyword>
<name>M1E8P5_9BACT</name>
<dbReference type="InterPro" id="IPR039477">
    <property type="entry name" value="ILEI/PANDER_dom"/>
</dbReference>
<keyword evidence="1" id="KW-0472">Membrane</keyword>
<dbReference type="HOGENOM" id="CLU_811174_0_0_9"/>
<dbReference type="PROSITE" id="PS52031">
    <property type="entry name" value="GG_LECTIN"/>
    <property type="match status" value="1"/>
</dbReference>
<proteinExistence type="predicted"/>
<accession>M1E8P5</accession>
<sequence>MKFIKGFSPNRVVSLIFYFFVFVFILNFVFLKTAAYSQESTLSLRLGNGMVVVLGEQSSLSKIKDLILTSKKKFETIQDLADFISSEHISGIKEIGLFVSDNLQPNENVKKVFDGTLKDAIEKGVIPYLPNNIKFTQAREFLENFGYNVIFGPGIYPFKDKLRCEVKLVSYGLKSGSYIEIDGKKYFPKNLGYFLIAIDPNNGKIISQGNFDTSFHHQENAALVNYLQSVPKNAFLLGVINIEATRKMDSDSYMLLNQMGLHLVPLGYYGYSHVFILDVKEKKALEERSSTISELYYVPPEKLDESSFIKLINKKPLPTIYLDGLSPDSKILVFSLPQNGRF</sequence>
<evidence type="ECO:0000259" key="2">
    <source>
        <dbReference type="Pfam" id="PF15711"/>
    </source>
</evidence>
<evidence type="ECO:0000313" key="3">
    <source>
        <dbReference type="EMBL" id="AEE14599.1"/>
    </source>
</evidence>